<dbReference type="Proteomes" id="UP001596018">
    <property type="component" value="Unassembled WGS sequence"/>
</dbReference>
<dbReference type="RefSeq" id="WP_377337498.1">
    <property type="nucleotide sequence ID" value="NZ_JALBWS010000015.1"/>
</dbReference>
<evidence type="ECO:0000313" key="8">
    <source>
        <dbReference type="EMBL" id="MFC5438423.1"/>
    </source>
</evidence>
<accession>A0ABW0JQP0</accession>
<keyword evidence="2" id="KW-0479">Metal-binding</keyword>
<evidence type="ECO:0000256" key="5">
    <source>
        <dbReference type="ARBA" id="ARBA00023002"/>
    </source>
</evidence>
<dbReference type="Gene3D" id="2.60.120.620">
    <property type="entry name" value="q2cbj1_9rhob like domain"/>
    <property type="match status" value="1"/>
</dbReference>
<keyword evidence="6" id="KW-0408">Iron</keyword>
<evidence type="ECO:0000256" key="2">
    <source>
        <dbReference type="ARBA" id="ARBA00022723"/>
    </source>
</evidence>
<dbReference type="SMART" id="SM00702">
    <property type="entry name" value="P4Hc"/>
    <property type="match status" value="1"/>
</dbReference>
<evidence type="ECO:0000313" key="9">
    <source>
        <dbReference type="Proteomes" id="UP001596018"/>
    </source>
</evidence>
<keyword evidence="5" id="KW-0560">Oxidoreductase</keyword>
<sequence length="293" mass="31917">MATHTQLTAQWHDWIVENLARGCAVQALVEDMCRSGFDATFAHAAVEALARGEQPPAATPLKAQATAYVADAPRLPAGNVIPTHDRDVRVLLRVAAPTIAVLDQMLSDEECDELIRRSADKLQRSTTVDPVNGGYEVIAARSSEGTFFPVNADDFIARLDRRIAELMNCPVENGEGLQVLHYGEGGEYQPHFDYFSPGDPGSEAQMVVGGQRVSTLLIYLNDVAQGGATVFPTLGLRVLPKKGMAVYFEYSNRAGQVDPLTLHGGEPVEKGEKWIITKWMRQRSYGLAAPAEP</sequence>
<keyword evidence="4" id="KW-0223">Dioxygenase</keyword>
<dbReference type="InterPro" id="IPR006620">
    <property type="entry name" value="Pro_4_hyd_alph"/>
</dbReference>
<evidence type="ECO:0000256" key="3">
    <source>
        <dbReference type="ARBA" id="ARBA00022896"/>
    </source>
</evidence>
<dbReference type="PANTHER" id="PTHR10869:SF246">
    <property type="entry name" value="TRANSMEMBRANE PROLYL 4-HYDROXYLASE"/>
    <property type="match status" value="1"/>
</dbReference>
<name>A0ABW0JQP0_9GAMM</name>
<comment type="cofactor">
    <cofactor evidence="1">
        <name>L-ascorbate</name>
        <dbReference type="ChEBI" id="CHEBI:38290"/>
    </cofactor>
</comment>
<dbReference type="PROSITE" id="PS51471">
    <property type="entry name" value="FE2OG_OXY"/>
    <property type="match status" value="1"/>
</dbReference>
<evidence type="ECO:0000259" key="7">
    <source>
        <dbReference type="PROSITE" id="PS51471"/>
    </source>
</evidence>
<evidence type="ECO:0000256" key="1">
    <source>
        <dbReference type="ARBA" id="ARBA00001961"/>
    </source>
</evidence>
<keyword evidence="3" id="KW-0847">Vitamin C</keyword>
<dbReference type="PANTHER" id="PTHR10869">
    <property type="entry name" value="PROLYL 4-HYDROXYLASE ALPHA SUBUNIT"/>
    <property type="match status" value="1"/>
</dbReference>
<organism evidence="8 9">
    <name type="scientific">Rhodanobacter ginsenosidimutans</name>
    <dbReference type="NCBI Taxonomy" id="490571"/>
    <lineage>
        <taxon>Bacteria</taxon>
        <taxon>Pseudomonadati</taxon>
        <taxon>Pseudomonadota</taxon>
        <taxon>Gammaproteobacteria</taxon>
        <taxon>Lysobacterales</taxon>
        <taxon>Rhodanobacteraceae</taxon>
        <taxon>Rhodanobacter</taxon>
    </lineage>
</organism>
<keyword evidence="9" id="KW-1185">Reference proteome</keyword>
<dbReference type="InterPro" id="IPR045054">
    <property type="entry name" value="P4HA-like"/>
</dbReference>
<gene>
    <name evidence="8" type="ORF">ACFPK0_00200</name>
</gene>
<comment type="caution">
    <text evidence="8">The sequence shown here is derived from an EMBL/GenBank/DDBJ whole genome shotgun (WGS) entry which is preliminary data.</text>
</comment>
<dbReference type="Pfam" id="PF13640">
    <property type="entry name" value="2OG-FeII_Oxy_3"/>
    <property type="match status" value="1"/>
</dbReference>
<dbReference type="InterPro" id="IPR044862">
    <property type="entry name" value="Pro_4_hyd_alph_FE2OG_OXY"/>
</dbReference>
<dbReference type="EMBL" id="JBHSMM010000001">
    <property type="protein sequence ID" value="MFC5438423.1"/>
    <property type="molecule type" value="Genomic_DNA"/>
</dbReference>
<evidence type="ECO:0000256" key="6">
    <source>
        <dbReference type="ARBA" id="ARBA00023004"/>
    </source>
</evidence>
<protein>
    <submittedName>
        <fullName evidence="8">2OG-Fe(II) oxygenase</fullName>
    </submittedName>
</protein>
<reference evidence="9" key="1">
    <citation type="journal article" date="2019" name="Int. J. Syst. Evol. Microbiol.">
        <title>The Global Catalogue of Microorganisms (GCM) 10K type strain sequencing project: providing services to taxonomists for standard genome sequencing and annotation.</title>
        <authorList>
            <consortium name="The Broad Institute Genomics Platform"/>
            <consortium name="The Broad Institute Genome Sequencing Center for Infectious Disease"/>
            <person name="Wu L."/>
            <person name="Ma J."/>
        </authorList>
    </citation>
    <scope>NUCLEOTIDE SEQUENCE [LARGE SCALE GENOMIC DNA]</scope>
    <source>
        <strain evidence="9">KACC 12822</strain>
    </source>
</reference>
<proteinExistence type="predicted"/>
<dbReference type="InterPro" id="IPR005123">
    <property type="entry name" value="Oxoglu/Fe-dep_dioxygenase_dom"/>
</dbReference>
<feature type="domain" description="Fe2OG dioxygenase" evidence="7">
    <location>
        <begin position="173"/>
        <end position="282"/>
    </location>
</feature>
<evidence type="ECO:0000256" key="4">
    <source>
        <dbReference type="ARBA" id="ARBA00022964"/>
    </source>
</evidence>